<sequence length="174" mass="19229">MAAVRPPPITTFTVAVAFLSFLFLLEVSAAHTPSTLSPTEILAAVSSMPLTSNNSTLILSSSNSVEETDELDSASSVIGIGLPHYHHRNDDDDDDEGFSKYSLKRGYKFLEENKVMKKHLSPKDKDDDGDDDDDDNDDNDDDRDDGDDNGCGDDDEEQEEEKKEKKKLARKFGP</sequence>
<feature type="signal peptide" evidence="2">
    <location>
        <begin position="1"/>
        <end position="29"/>
    </location>
</feature>
<protein>
    <submittedName>
        <fullName evidence="3">OLC1v1019656C1</fullName>
    </submittedName>
</protein>
<evidence type="ECO:0000313" key="3">
    <source>
        <dbReference type="EMBL" id="CAI9118132.1"/>
    </source>
</evidence>
<accession>A0AAV1EEF7</accession>
<dbReference type="Proteomes" id="UP001161247">
    <property type="component" value="Chromosome 9"/>
</dbReference>
<evidence type="ECO:0000313" key="4">
    <source>
        <dbReference type="Proteomes" id="UP001161247"/>
    </source>
</evidence>
<feature type="region of interest" description="Disordered" evidence="1">
    <location>
        <begin position="115"/>
        <end position="174"/>
    </location>
</feature>
<dbReference type="AlphaFoldDB" id="A0AAV1EEF7"/>
<gene>
    <name evidence="3" type="ORF">OLC1_LOCUS24078</name>
</gene>
<organism evidence="3 4">
    <name type="scientific">Oldenlandia corymbosa var. corymbosa</name>
    <dbReference type="NCBI Taxonomy" id="529605"/>
    <lineage>
        <taxon>Eukaryota</taxon>
        <taxon>Viridiplantae</taxon>
        <taxon>Streptophyta</taxon>
        <taxon>Embryophyta</taxon>
        <taxon>Tracheophyta</taxon>
        <taxon>Spermatophyta</taxon>
        <taxon>Magnoliopsida</taxon>
        <taxon>eudicotyledons</taxon>
        <taxon>Gunneridae</taxon>
        <taxon>Pentapetalae</taxon>
        <taxon>asterids</taxon>
        <taxon>lamiids</taxon>
        <taxon>Gentianales</taxon>
        <taxon>Rubiaceae</taxon>
        <taxon>Rubioideae</taxon>
        <taxon>Spermacoceae</taxon>
        <taxon>Hedyotis-Oldenlandia complex</taxon>
        <taxon>Oldenlandia</taxon>
    </lineage>
</organism>
<keyword evidence="4" id="KW-1185">Reference proteome</keyword>
<feature type="chain" id="PRO_5043550182" evidence="2">
    <location>
        <begin position="30"/>
        <end position="174"/>
    </location>
</feature>
<feature type="compositionally biased region" description="Basic and acidic residues" evidence="1">
    <location>
        <begin position="115"/>
        <end position="126"/>
    </location>
</feature>
<evidence type="ECO:0000256" key="2">
    <source>
        <dbReference type="SAM" id="SignalP"/>
    </source>
</evidence>
<evidence type="ECO:0000256" key="1">
    <source>
        <dbReference type="SAM" id="MobiDB-lite"/>
    </source>
</evidence>
<feature type="compositionally biased region" description="Basic residues" evidence="1">
    <location>
        <begin position="164"/>
        <end position="174"/>
    </location>
</feature>
<feature type="compositionally biased region" description="Acidic residues" evidence="1">
    <location>
        <begin position="127"/>
        <end position="159"/>
    </location>
</feature>
<reference evidence="3" key="1">
    <citation type="submission" date="2023-03" db="EMBL/GenBank/DDBJ databases">
        <authorList>
            <person name="Julca I."/>
        </authorList>
    </citation>
    <scope>NUCLEOTIDE SEQUENCE</scope>
</reference>
<keyword evidence="2" id="KW-0732">Signal</keyword>
<dbReference type="EMBL" id="OX459126">
    <property type="protein sequence ID" value="CAI9118132.1"/>
    <property type="molecule type" value="Genomic_DNA"/>
</dbReference>
<name>A0AAV1EEF7_OLDCO</name>
<proteinExistence type="predicted"/>